<evidence type="ECO:0000313" key="4">
    <source>
        <dbReference type="Proteomes" id="UP001642409"/>
    </source>
</evidence>
<dbReference type="Proteomes" id="UP001642409">
    <property type="component" value="Unassembled WGS sequence"/>
</dbReference>
<name>A0AA86TJI7_9EUKA</name>
<reference evidence="2" key="1">
    <citation type="submission" date="2023-06" db="EMBL/GenBank/DDBJ databases">
        <authorList>
            <person name="Kurt Z."/>
        </authorList>
    </citation>
    <scope>NUCLEOTIDE SEQUENCE</scope>
</reference>
<reference evidence="3 4" key="2">
    <citation type="submission" date="2024-07" db="EMBL/GenBank/DDBJ databases">
        <authorList>
            <person name="Akdeniz Z."/>
        </authorList>
    </citation>
    <scope>NUCLEOTIDE SEQUENCE [LARGE SCALE GENOMIC DNA]</scope>
</reference>
<accession>A0AA86TJI7</accession>
<comment type="caution">
    <text evidence="2">The sequence shown here is derived from an EMBL/GenBank/DDBJ whole genome shotgun (WGS) entry which is preliminary data.</text>
</comment>
<protein>
    <submittedName>
        <fullName evidence="2">Uncharacterized protein</fullName>
    </submittedName>
</protein>
<evidence type="ECO:0000313" key="3">
    <source>
        <dbReference type="EMBL" id="CAL5977990.1"/>
    </source>
</evidence>
<feature type="compositionally biased region" description="Polar residues" evidence="1">
    <location>
        <begin position="865"/>
        <end position="889"/>
    </location>
</feature>
<dbReference type="EMBL" id="CATOUU010000171">
    <property type="protein sequence ID" value="CAI9919360.1"/>
    <property type="molecule type" value="Genomic_DNA"/>
</dbReference>
<keyword evidence="4" id="KW-1185">Reference proteome</keyword>
<dbReference type="EMBL" id="CAXDID020000008">
    <property type="protein sequence ID" value="CAL5977990.1"/>
    <property type="molecule type" value="Genomic_DNA"/>
</dbReference>
<feature type="compositionally biased region" description="Low complexity" evidence="1">
    <location>
        <begin position="849"/>
        <end position="864"/>
    </location>
</feature>
<gene>
    <name evidence="3" type="ORF">HINF_LOCUS4575</name>
    <name evidence="2" type="ORF">HINF_LOCUS7005</name>
</gene>
<proteinExistence type="predicted"/>
<sequence length="889" mass="103334">MSTIVEVFNQKCKPHKPFETNEECLTYLFELKNFLFDPRVRSIHSFINSPIPTHPPADCSTETLILYHALGIDDKNVTVDALKRLEYMFNTIQVQQGGDQPLAMARYRNGFLNHIQQLFMMLNLNPDLTEENAMNACDVVQQLRAKCGNDFSSDFIDLLIQKHSSFTTDFMLVAPIIQYSFGDTVVVNSTQQLVKEFMTRVKQFEDSYNCKFINVIKKCFNNQLPVYQETTQHEFLLSAEKKDLCDMIWEAFQIKTDHPIHFYTSYYCWIIKEVQQKAQIQKPLDYCMIKYLNSNILVQVSNLYYAITLKRIQFATVEDFIKELSALIKKFNKSQLIKLNELCQFAVYDLNISEGQKGTRVMKVLYNQQIFVTNEHNKQIREQLLRPFQPETYLQIEEVKEECDNYQSLFVLDTLIRKLYEIINITIPGNTGLFEKLEDYCEKIVVRASLWFGESKKPGFSQMKKDISKFSSNYISSQCTPVSYFAKAFASLYQIPLQIKAYEYDCERSELTEYLVVEQFQLPYHNIGDFYLYVIVPFFQKMKQNMMVTLKYQAESSELAMLATLAKQIFGDDAQFVSVDQFKQCLDNNGKTKYDLKENFECFGYYSKLIEKAQFAFSEDLADHLKNLMKIFKIECNKPAAADITINMLTLLTQIRTELWAVTQPPRDCLVSYLQYMDGFRKYDTALIPADDWVSTLARLLLPETIIGDILTSKASKYDLLRQVQERFLGECSKILKVHTPMDNIFLLIDEKNLVRSEQFIKVNRELEGKINSKQEKFLKEFTQKLSKFYVLNKKAYGSDLLCFVGLVQLVNSGNKRPLIGFMDEEHENQNNSRNNMIIDDEPTVSQPTNINNTNTNNTNNTNNSGQAPETQQDSYDPFGQQNTAQGYQ</sequence>
<evidence type="ECO:0000256" key="1">
    <source>
        <dbReference type="SAM" id="MobiDB-lite"/>
    </source>
</evidence>
<dbReference type="AlphaFoldDB" id="A0AA86TJI7"/>
<organism evidence="2">
    <name type="scientific">Hexamita inflata</name>
    <dbReference type="NCBI Taxonomy" id="28002"/>
    <lineage>
        <taxon>Eukaryota</taxon>
        <taxon>Metamonada</taxon>
        <taxon>Diplomonadida</taxon>
        <taxon>Hexamitidae</taxon>
        <taxon>Hexamitinae</taxon>
        <taxon>Hexamita</taxon>
    </lineage>
</organism>
<feature type="region of interest" description="Disordered" evidence="1">
    <location>
        <begin position="833"/>
        <end position="889"/>
    </location>
</feature>
<evidence type="ECO:0000313" key="2">
    <source>
        <dbReference type="EMBL" id="CAI9919360.1"/>
    </source>
</evidence>